<feature type="non-terminal residue" evidence="2">
    <location>
        <position position="1"/>
    </location>
</feature>
<dbReference type="InterPro" id="IPR028994">
    <property type="entry name" value="Integrin_alpha_N"/>
</dbReference>
<dbReference type="EMBL" id="CAJOAY010020140">
    <property type="protein sequence ID" value="CAF4336534.1"/>
    <property type="molecule type" value="Genomic_DNA"/>
</dbReference>
<accession>A0A820K5Y8</accession>
<proteinExistence type="predicted"/>
<keyword evidence="1" id="KW-0732">Signal</keyword>
<dbReference type="SUPFAM" id="SSF69318">
    <property type="entry name" value="Integrin alpha N-terminal domain"/>
    <property type="match status" value="1"/>
</dbReference>
<dbReference type="InterPro" id="IPR013517">
    <property type="entry name" value="FG-GAP"/>
</dbReference>
<sequence length="71" mass="7764">LDIAVTNFNSNEIVVFIGSNKGNFSKLNSYALGYNARPKSVTIGDINNDGLYDLIVANYGTNYVEILLQTC</sequence>
<gene>
    <name evidence="2" type="ORF">OKA104_LOCUS48052</name>
</gene>
<protein>
    <recommendedName>
        <fullName evidence="4">VCBS repeat-containing protein</fullName>
    </recommendedName>
</protein>
<dbReference type="Pfam" id="PF13517">
    <property type="entry name" value="FG-GAP_3"/>
    <property type="match status" value="1"/>
</dbReference>
<dbReference type="AlphaFoldDB" id="A0A820K5Y8"/>
<organism evidence="2 3">
    <name type="scientific">Adineta steineri</name>
    <dbReference type="NCBI Taxonomy" id="433720"/>
    <lineage>
        <taxon>Eukaryota</taxon>
        <taxon>Metazoa</taxon>
        <taxon>Spiralia</taxon>
        <taxon>Gnathifera</taxon>
        <taxon>Rotifera</taxon>
        <taxon>Eurotatoria</taxon>
        <taxon>Bdelloidea</taxon>
        <taxon>Adinetida</taxon>
        <taxon>Adinetidae</taxon>
        <taxon>Adineta</taxon>
    </lineage>
</organism>
<name>A0A820K5Y8_9BILA</name>
<evidence type="ECO:0008006" key="4">
    <source>
        <dbReference type="Google" id="ProtNLM"/>
    </source>
</evidence>
<dbReference type="Gene3D" id="2.130.10.130">
    <property type="entry name" value="Integrin alpha, N-terminal"/>
    <property type="match status" value="1"/>
</dbReference>
<dbReference type="Proteomes" id="UP000663881">
    <property type="component" value="Unassembled WGS sequence"/>
</dbReference>
<evidence type="ECO:0000256" key="1">
    <source>
        <dbReference type="ARBA" id="ARBA00022729"/>
    </source>
</evidence>
<comment type="caution">
    <text evidence="2">The sequence shown here is derived from an EMBL/GenBank/DDBJ whole genome shotgun (WGS) entry which is preliminary data.</text>
</comment>
<evidence type="ECO:0000313" key="3">
    <source>
        <dbReference type="Proteomes" id="UP000663881"/>
    </source>
</evidence>
<evidence type="ECO:0000313" key="2">
    <source>
        <dbReference type="EMBL" id="CAF4336534.1"/>
    </source>
</evidence>
<reference evidence="2" key="1">
    <citation type="submission" date="2021-02" db="EMBL/GenBank/DDBJ databases">
        <authorList>
            <person name="Nowell W R."/>
        </authorList>
    </citation>
    <scope>NUCLEOTIDE SEQUENCE</scope>
</reference>